<dbReference type="GO" id="GO:0009611">
    <property type="term" value="P:response to wounding"/>
    <property type="evidence" value="ECO:0007669"/>
    <property type="project" value="UniProtKB-UniRule"/>
</dbReference>
<dbReference type="PANTHER" id="PTHR33077">
    <property type="entry name" value="PROTEIN TIFY 4A-RELATED-RELATED"/>
    <property type="match status" value="1"/>
</dbReference>
<evidence type="ECO:0000256" key="3">
    <source>
        <dbReference type="SAM" id="MobiDB-lite"/>
    </source>
</evidence>
<dbReference type="GO" id="GO:0031347">
    <property type="term" value="P:regulation of defense response"/>
    <property type="evidence" value="ECO:0007669"/>
    <property type="project" value="UniProtKB-UniRule"/>
</dbReference>
<proteinExistence type="inferred from homology"/>
<feature type="compositionally biased region" description="Basic and acidic residues" evidence="3">
    <location>
        <begin position="22"/>
        <end position="44"/>
    </location>
</feature>
<dbReference type="Pfam" id="PF06200">
    <property type="entry name" value="tify"/>
    <property type="match status" value="1"/>
</dbReference>
<dbReference type="PROSITE" id="PS51320">
    <property type="entry name" value="TIFY"/>
    <property type="match status" value="1"/>
</dbReference>
<keyword evidence="2" id="KW-0539">Nucleus</keyword>
<feature type="domain" description="Tify" evidence="4">
    <location>
        <begin position="41"/>
        <end position="75"/>
    </location>
</feature>
<evidence type="ECO:0000256" key="1">
    <source>
        <dbReference type="ARBA" id="ARBA00008614"/>
    </source>
</evidence>
<dbReference type="GO" id="GO:2000022">
    <property type="term" value="P:regulation of jasmonic acid mediated signaling pathway"/>
    <property type="evidence" value="ECO:0007669"/>
    <property type="project" value="UniProtKB-UniRule"/>
</dbReference>
<feature type="compositionally biased region" description="Polar residues" evidence="3">
    <location>
        <begin position="84"/>
        <end position="113"/>
    </location>
</feature>
<feature type="region of interest" description="Disordered" evidence="3">
    <location>
        <begin position="79"/>
        <end position="120"/>
    </location>
</feature>
<comment type="domain">
    <text evidence="2">The jas domain is required for interaction with COI1.</text>
</comment>
<dbReference type="EMBL" id="OIVN01002313">
    <property type="protein sequence ID" value="SPD02517.1"/>
    <property type="molecule type" value="Genomic_DNA"/>
</dbReference>
<evidence type="ECO:0000313" key="5">
    <source>
        <dbReference type="EMBL" id="SPD02517.1"/>
    </source>
</evidence>
<name>A0A2N9GJ61_FAGSY</name>
<comment type="subcellular location">
    <subcellularLocation>
        <location evidence="2">Nucleus</location>
    </subcellularLocation>
</comment>
<comment type="similarity">
    <text evidence="1 2">Belongs to the TIFY/JAZ family.</text>
</comment>
<feature type="region of interest" description="Disordered" evidence="3">
    <location>
        <begin position="16"/>
        <end position="45"/>
    </location>
</feature>
<dbReference type="AlphaFoldDB" id="A0A2N9GJ61"/>
<keyword evidence="2" id="KW-1184">Jasmonic acid signaling pathway</keyword>
<dbReference type="InterPro" id="IPR010399">
    <property type="entry name" value="Tify_dom"/>
</dbReference>
<accession>A0A2N9GJ61</accession>
<dbReference type="GO" id="GO:0005634">
    <property type="term" value="C:nucleus"/>
    <property type="evidence" value="ECO:0007669"/>
    <property type="project" value="UniProtKB-SubCell"/>
</dbReference>
<gene>
    <name evidence="5" type="ORF">FSB_LOCUS30399</name>
</gene>
<dbReference type="SMART" id="SM00979">
    <property type="entry name" value="TIFY"/>
    <property type="match status" value="1"/>
</dbReference>
<comment type="function">
    <text evidence="2">Repressor of jasmonate responses.</text>
</comment>
<protein>
    <recommendedName>
        <fullName evidence="2">Protein TIFY</fullName>
    </recommendedName>
    <alternativeName>
        <fullName evidence="2">Jasmonate ZIM domain-containing protein</fullName>
    </alternativeName>
</protein>
<dbReference type="InterPro" id="IPR040390">
    <property type="entry name" value="TIFY/JAZ"/>
</dbReference>
<evidence type="ECO:0000256" key="2">
    <source>
        <dbReference type="RuleBase" id="RU369065"/>
    </source>
</evidence>
<dbReference type="PANTHER" id="PTHR33077:SF17">
    <property type="entry name" value="PROTEIN TIFY 5B"/>
    <property type="match status" value="1"/>
</dbReference>
<sequence>MKRNCNLELCLFPYSASLPSNDPDHDHHQPMMEERRGSPQEKHQQQQLTIFYNGNICVTDVTEFQARSILLLATREMEERLRTPTGSEPSSPNLQSYSPTTGLSMKRSLQTVSPEAKVSDPSNITIQSLAYRMDVLILKSLLYWREEK</sequence>
<evidence type="ECO:0000259" key="4">
    <source>
        <dbReference type="PROSITE" id="PS51320"/>
    </source>
</evidence>
<reference evidence="5" key="1">
    <citation type="submission" date="2018-02" db="EMBL/GenBank/DDBJ databases">
        <authorList>
            <person name="Cohen D.B."/>
            <person name="Kent A.D."/>
        </authorList>
    </citation>
    <scope>NUCLEOTIDE SEQUENCE</scope>
</reference>
<organism evidence="5">
    <name type="scientific">Fagus sylvatica</name>
    <name type="common">Beechnut</name>
    <dbReference type="NCBI Taxonomy" id="28930"/>
    <lineage>
        <taxon>Eukaryota</taxon>
        <taxon>Viridiplantae</taxon>
        <taxon>Streptophyta</taxon>
        <taxon>Embryophyta</taxon>
        <taxon>Tracheophyta</taxon>
        <taxon>Spermatophyta</taxon>
        <taxon>Magnoliopsida</taxon>
        <taxon>eudicotyledons</taxon>
        <taxon>Gunneridae</taxon>
        <taxon>Pentapetalae</taxon>
        <taxon>rosids</taxon>
        <taxon>fabids</taxon>
        <taxon>Fagales</taxon>
        <taxon>Fagaceae</taxon>
        <taxon>Fagus</taxon>
    </lineage>
</organism>